<evidence type="ECO:0000259" key="3">
    <source>
        <dbReference type="Pfam" id="PF01648"/>
    </source>
</evidence>
<evidence type="ECO:0000256" key="2">
    <source>
        <dbReference type="ARBA" id="ARBA00022679"/>
    </source>
</evidence>
<comment type="similarity">
    <text evidence="1">Belongs to the P-Pant transferase superfamily. Gsp/Sfp/HetI/AcpT family.</text>
</comment>
<dbReference type="InterPro" id="IPR008278">
    <property type="entry name" value="4-PPantetheinyl_Trfase_dom"/>
</dbReference>
<dbReference type="SUPFAM" id="SSF56214">
    <property type="entry name" value="4'-phosphopantetheinyl transferase"/>
    <property type="match status" value="2"/>
</dbReference>
<dbReference type="GO" id="GO:0019878">
    <property type="term" value="P:lysine biosynthetic process via aminoadipic acid"/>
    <property type="evidence" value="ECO:0007669"/>
    <property type="project" value="TreeGrafter"/>
</dbReference>
<sequence>MENGNNIFLYVYPKGHFLAPDQRLRDCAELFGATTGLSVQEDAPLLRTERGKPYFAGAAVSFSITHSGDYWICAMGANPLGVDLQDERTCKKEAIARRFFHPLEQNFLQENNWEPFFSVWAAKESYVKLTGEGITDRFSGFSVVDEHGNMNRAESAQLRFVPFQKGYVLCVCGENLGEVQLVYC</sequence>
<accession>A0A926I6L7</accession>
<dbReference type="GO" id="GO:0008897">
    <property type="term" value="F:holo-[acyl-carrier-protein] synthase activity"/>
    <property type="evidence" value="ECO:0007669"/>
    <property type="project" value="InterPro"/>
</dbReference>
<keyword evidence="5" id="KW-1185">Reference proteome</keyword>
<name>A0A926I6L7_9FIRM</name>
<dbReference type="EMBL" id="JACRSV010000002">
    <property type="protein sequence ID" value="MBC8560025.1"/>
    <property type="molecule type" value="Genomic_DNA"/>
</dbReference>
<protein>
    <submittedName>
        <fullName evidence="4">4'-phosphopantetheinyl transferase superfamily protein</fullName>
    </submittedName>
</protein>
<dbReference type="InterPro" id="IPR037143">
    <property type="entry name" value="4-PPantetheinyl_Trfase_dom_sf"/>
</dbReference>
<dbReference type="Pfam" id="PF01648">
    <property type="entry name" value="ACPS"/>
    <property type="match status" value="1"/>
</dbReference>
<keyword evidence="2 4" id="KW-0808">Transferase</keyword>
<evidence type="ECO:0000313" key="5">
    <source>
        <dbReference type="Proteomes" id="UP000610760"/>
    </source>
</evidence>
<gene>
    <name evidence="4" type="ORF">H8710_08100</name>
</gene>
<dbReference type="RefSeq" id="WP_249294988.1">
    <property type="nucleotide sequence ID" value="NZ_JACRSV010000002.1"/>
</dbReference>
<dbReference type="PANTHER" id="PTHR12215:SF10">
    <property type="entry name" value="L-AMINOADIPATE-SEMIALDEHYDE DEHYDROGENASE-PHOSPHOPANTETHEINYL TRANSFERASE"/>
    <property type="match status" value="1"/>
</dbReference>
<dbReference type="GO" id="GO:0000287">
    <property type="term" value="F:magnesium ion binding"/>
    <property type="evidence" value="ECO:0007669"/>
    <property type="project" value="InterPro"/>
</dbReference>
<dbReference type="Gene3D" id="3.90.470.20">
    <property type="entry name" value="4'-phosphopantetheinyl transferase domain"/>
    <property type="match status" value="1"/>
</dbReference>
<dbReference type="InterPro" id="IPR050559">
    <property type="entry name" value="P-Pant_transferase_sf"/>
</dbReference>
<proteinExistence type="inferred from homology"/>
<evidence type="ECO:0000313" key="4">
    <source>
        <dbReference type="EMBL" id="MBC8560025.1"/>
    </source>
</evidence>
<comment type="caution">
    <text evidence="4">The sequence shown here is derived from an EMBL/GenBank/DDBJ whole genome shotgun (WGS) entry which is preliminary data.</text>
</comment>
<organism evidence="4 5">
    <name type="scientific">Fumia xinanensis</name>
    <dbReference type="NCBI Taxonomy" id="2763659"/>
    <lineage>
        <taxon>Bacteria</taxon>
        <taxon>Bacillati</taxon>
        <taxon>Bacillota</taxon>
        <taxon>Clostridia</taxon>
        <taxon>Eubacteriales</taxon>
        <taxon>Oscillospiraceae</taxon>
        <taxon>Fumia</taxon>
    </lineage>
</organism>
<reference evidence="4" key="1">
    <citation type="submission" date="2020-08" db="EMBL/GenBank/DDBJ databases">
        <title>Genome public.</title>
        <authorList>
            <person name="Liu C."/>
            <person name="Sun Q."/>
        </authorList>
    </citation>
    <scope>NUCLEOTIDE SEQUENCE</scope>
    <source>
        <strain evidence="4">NSJ-33</strain>
    </source>
</reference>
<evidence type="ECO:0000256" key="1">
    <source>
        <dbReference type="ARBA" id="ARBA00010990"/>
    </source>
</evidence>
<dbReference type="AlphaFoldDB" id="A0A926I6L7"/>
<dbReference type="Proteomes" id="UP000610760">
    <property type="component" value="Unassembled WGS sequence"/>
</dbReference>
<feature type="domain" description="4'-phosphopantetheinyl transferase" evidence="3">
    <location>
        <begin position="79"/>
        <end position="172"/>
    </location>
</feature>
<dbReference type="GO" id="GO:0005829">
    <property type="term" value="C:cytosol"/>
    <property type="evidence" value="ECO:0007669"/>
    <property type="project" value="TreeGrafter"/>
</dbReference>
<dbReference type="PANTHER" id="PTHR12215">
    <property type="entry name" value="PHOSPHOPANTETHEINE TRANSFERASE"/>
    <property type="match status" value="1"/>
</dbReference>